<dbReference type="AlphaFoldDB" id="A0A366HXA0"/>
<proteinExistence type="predicted"/>
<keyword evidence="2" id="KW-1185">Reference proteome</keyword>
<dbReference type="RefSeq" id="WP_113921724.1">
    <property type="nucleotide sequence ID" value="NZ_QNRX01000024.1"/>
</dbReference>
<reference evidence="1 2" key="1">
    <citation type="submission" date="2018-06" db="EMBL/GenBank/DDBJ databases">
        <title>Genomic Encyclopedia of Type Strains, Phase IV (KMG-IV): sequencing the most valuable type-strain genomes for metagenomic binning, comparative biology and taxonomic classification.</title>
        <authorList>
            <person name="Goeker M."/>
        </authorList>
    </citation>
    <scope>NUCLEOTIDE SEQUENCE [LARGE SCALE GENOMIC DNA]</scope>
    <source>
        <strain evidence="1 2">DSM 22112</strain>
    </source>
</reference>
<accession>A0A366HXA0</accession>
<dbReference type="OrthoDB" id="5395100at2"/>
<evidence type="ECO:0000313" key="2">
    <source>
        <dbReference type="Proteomes" id="UP000253490"/>
    </source>
</evidence>
<dbReference type="Proteomes" id="UP000253490">
    <property type="component" value="Unassembled WGS sequence"/>
</dbReference>
<dbReference type="EMBL" id="QNRX01000024">
    <property type="protein sequence ID" value="RBP58211.1"/>
    <property type="molecule type" value="Genomic_DNA"/>
</dbReference>
<organism evidence="1 2">
    <name type="scientific">Alkalibaculum bacchi</name>
    <dbReference type="NCBI Taxonomy" id="645887"/>
    <lineage>
        <taxon>Bacteria</taxon>
        <taxon>Bacillati</taxon>
        <taxon>Bacillota</taxon>
        <taxon>Clostridia</taxon>
        <taxon>Eubacteriales</taxon>
        <taxon>Eubacteriaceae</taxon>
        <taxon>Alkalibaculum</taxon>
    </lineage>
</organism>
<protein>
    <submittedName>
        <fullName evidence="1">Uncharacterized protein</fullName>
    </submittedName>
</protein>
<sequence>MEFKIVSKEVNNIQNNQTKTENTTVSPKESFANVLDAYLLAANTDDSLNSISIDLPIKNEHILRTILGSVDMVTSTKMPNHNYAVAAYGHSIPLATSDGVQQIARNITALYEGGGVAGNFDGQGMSLGYLQWNIGSNTLQPLLREMANNPNTQKNFEEIFSGLVQITNNNGTTTTRSMSDEIRQMLAMTTSQQLAWAKSLNTRQNKIKEPWKSAFSNLIQNNSFKLIQDQYAKPYFDKANKIVNDPTIGVKTIRGYSLAFDIAVQNGSIKSSAYDLIVGALSGENNKLTNPNNSSLSRNQRAVVLDLQSRLKNVSDPDTRKLYYTAAAVAICAKDQYAKDVWSRKSTIVSGTGTVHGRSLALDSAGLSDKKLV</sequence>
<comment type="caution">
    <text evidence="1">The sequence shown here is derived from an EMBL/GenBank/DDBJ whole genome shotgun (WGS) entry which is preliminary data.</text>
</comment>
<gene>
    <name evidence="1" type="ORF">DES36_1247</name>
</gene>
<evidence type="ECO:0000313" key="1">
    <source>
        <dbReference type="EMBL" id="RBP58211.1"/>
    </source>
</evidence>
<name>A0A366HXA0_9FIRM</name>